<name>A0A7S8HDL1_9HYPH</name>
<proteinExistence type="predicted"/>
<sequence length="191" mass="21199">MASKTKATKTADKDITKAAKPMKPMKPIAPSELLTTEDGFKRAFKSIRDRGASLQRSVHIAACSVLQHLEKHKDVRMVQALFVALPKSYRTNALRDWFMAFGPVTFKDNKPVYTKKGATKGKVKLTAAMDKPFWEFSPEKPYVPLNPVEALDSLIKRLNTDAEKTDRDHSALINTLTAAKQANAPATTTVQ</sequence>
<dbReference type="KEGG" id="kmn:HW532_20815"/>
<accession>A0A7S8HDL1</accession>
<evidence type="ECO:0000313" key="1">
    <source>
        <dbReference type="EMBL" id="QPC44922.1"/>
    </source>
</evidence>
<reference evidence="1 2" key="1">
    <citation type="submission" date="2020-06" db="EMBL/GenBank/DDBJ databases">
        <title>Genome sequence of 2 isolates from Red Sea Mangroves.</title>
        <authorList>
            <person name="Sefrji F."/>
            <person name="Michoud G."/>
            <person name="Merlino G."/>
            <person name="Daffonchio D."/>
        </authorList>
    </citation>
    <scope>NUCLEOTIDE SEQUENCE [LARGE SCALE GENOMIC DNA]</scope>
    <source>
        <strain evidence="1 2">R1DC25</strain>
    </source>
</reference>
<dbReference type="RefSeq" id="WP_213162295.1">
    <property type="nucleotide sequence ID" value="NZ_CP058214.1"/>
</dbReference>
<evidence type="ECO:0000313" key="2">
    <source>
        <dbReference type="Proteomes" id="UP000593594"/>
    </source>
</evidence>
<gene>
    <name evidence="1" type="ORF">HW532_20815</name>
</gene>
<dbReference type="EMBL" id="CP058214">
    <property type="protein sequence ID" value="QPC44922.1"/>
    <property type="molecule type" value="Genomic_DNA"/>
</dbReference>
<protein>
    <submittedName>
        <fullName evidence="1">Uncharacterized protein</fullName>
    </submittedName>
</protein>
<dbReference type="Proteomes" id="UP000593594">
    <property type="component" value="Chromosome"/>
</dbReference>
<dbReference type="AlphaFoldDB" id="A0A7S8HDL1"/>
<organism evidence="1 2">
    <name type="scientific">Kaustia mangrovi</name>
    <dbReference type="NCBI Taxonomy" id="2593653"/>
    <lineage>
        <taxon>Bacteria</taxon>
        <taxon>Pseudomonadati</taxon>
        <taxon>Pseudomonadota</taxon>
        <taxon>Alphaproteobacteria</taxon>
        <taxon>Hyphomicrobiales</taxon>
        <taxon>Parvibaculaceae</taxon>
        <taxon>Kaustia</taxon>
    </lineage>
</organism>
<keyword evidence="2" id="KW-1185">Reference proteome</keyword>